<dbReference type="EMBL" id="JAAKGU010000002">
    <property type="protein sequence ID" value="NGM82333.1"/>
    <property type="molecule type" value="Genomic_DNA"/>
</dbReference>
<proteinExistence type="predicted"/>
<accession>A0A6M1PK71</accession>
<evidence type="ECO:0000313" key="2">
    <source>
        <dbReference type="EMBL" id="NGM82333.1"/>
    </source>
</evidence>
<dbReference type="Proteomes" id="UP000480151">
    <property type="component" value="Unassembled WGS sequence"/>
</dbReference>
<evidence type="ECO:0008006" key="4">
    <source>
        <dbReference type="Google" id="ProtNLM"/>
    </source>
</evidence>
<feature type="transmembrane region" description="Helical" evidence="1">
    <location>
        <begin position="28"/>
        <end position="51"/>
    </location>
</feature>
<protein>
    <recommendedName>
        <fullName evidence="4">PilX N-terminal</fullName>
    </recommendedName>
</protein>
<organism evidence="2 3">
    <name type="scientific">Paenibacillus apii</name>
    <dbReference type="NCBI Taxonomy" id="1850370"/>
    <lineage>
        <taxon>Bacteria</taxon>
        <taxon>Bacillati</taxon>
        <taxon>Bacillota</taxon>
        <taxon>Bacilli</taxon>
        <taxon>Bacillales</taxon>
        <taxon>Paenibacillaceae</taxon>
        <taxon>Paenibacillus</taxon>
    </lineage>
</organism>
<reference evidence="2 3" key="1">
    <citation type="submission" date="2020-02" db="EMBL/GenBank/DDBJ databases">
        <authorList>
            <person name="Gao J."/>
            <person name="Sun J."/>
        </authorList>
    </citation>
    <scope>NUCLEOTIDE SEQUENCE [LARGE SCALE GENOMIC DNA]</scope>
    <source>
        <strain evidence="2 3">7124</strain>
    </source>
</reference>
<keyword evidence="1" id="KW-0812">Transmembrane</keyword>
<gene>
    <name evidence="2" type="ORF">G5B47_07880</name>
</gene>
<comment type="caution">
    <text evidence="2">The sequence shown here is derived from an EMBL/GenBank/DDBJ whole genome shotgun (WGS) entry which is preliminary data.</text>
</comment>
<keyword evidence="1" id="KW-1133">Transmembrane helix</keyword>
<sequence length="609" mass="66834">MRRSGTSDRTDMRLGRIGERLSSEQGSALVLVMFIVLLLTILGVGVLSAAVGGATRTETRENDVQSIHLAQKKIDEVMAYVTADVNQKIQDYMGRPQAELNQSIHDFLGSLNAGKNGFISSTSLNGAANGITSITLENASTSSKYVIVIRANATVNGVVRTLQQKAEISTFPDFLNYSLGSEGTVYLNGAPYIEGKLYAGIRLMLSQVAKYKYFTESTKTTLYPRIEGEAQVQSLKDMRYSTDGTAYKEIPVSNKEAYSLLDDRVKQVYEKSQVKKQSTFVQIDVEDSFLDKVAEASGSADNKATFADIYYGAEGKDSSETSTQRGERLITSLQEPSGNMTTLKMPALSDYDQLVDTTLTADELKWKKQELYDAAVRGFKLRLTSLNASTIIDGNLNLDGATYNEITDLDKAQGSEESNWIIVNGDLTVDNSTIQANMLVTGNLHIKGEVKLDSTMFVLGSTDIVNANISGKNDKELVLISKGSVLINRIEEFRDVATRLKGFFYTDSTAELYGVGSIFSLEGGFFAKGDLTINAVVGRVYPSPGQPEFLFEEQHQEEESAARFVIHYNEDVFADQRVGLPRVTQVNIHLDPIELIALAKETDQTGDSN</sequence>
<dbReference type="AlphaFoldDB" id="A0A6M1PK71"/>
<evidence type="ECO:0000256" key="1">
    <source>
        <dbReference type="SAM" id="Phobius"/>
    </source>
</evidence>
<keyword evidence="3" id="KW-1185">Reference proteome</keyword>
<keyword evidence="1" id="KW-0472">Membrane</keyword>
<name>A0A6M1PK71_9BACL</name>
<dbReference type="RefSeq" id="WP_165096434.1">
    <property type="nucleotide sequence ID" value="NZ_JAAKGU010000002.1"/>
</dbReference>
<evidence type="ECO:0000313" key="3">
    <source>
        <dbReference type="Proteomes" id="UP000480151"/>
    </source>
</evidence>